<name>A0A699TW63_TANCI</name>
<reference evidence="2" key="1">
    <citation type="journal article" date="2019" name="Sci. Rep.">
        <title>Draft genome of Tanacetum cinerariifolium, the natural source of mosquito coil.</title>
        <authorList>
            <person name="Yamashiro T."/>
            <person name="Shiraishi A."/>
            <person name="Satake H."/>
            <person name="Nakayama K."/>
        </authorList>
    </citation>
    <scope>NUCLEOTIDE SEQUENCE</scope>
</reference>
<dbReference type="AlphaFoldDB" id="A0A699TW63"/>
<comment type="caution">
    <text evidence="2">The sequence shown here is derived from an EMBL/GenBank/DDBJ whole genome shotgun (WGS) entry which is preliminary data.</text>
</comment>
<dbReference type="EMBL" id="BKCJ011277102">
    <property type="protein sequence ID" value="GFD14100.1"/>
    <property type="molecule type" value="Genomic_DNA"/>
</dbReference>
<evidence type="ECO:0000256" key="1">
    <source>
        <dbReference type="SAM" id="MobiDB-lite"/>
    </source>
</evidence>
<proteinExistence type="predicted"/>
<feature type="non-terminal residue" evidence="2">
    <location>
        <position position="70"/>
    </location>
</feature>
<gene>
    <name evidence="2" type="ORF">Tci_886069</name>
</gene>
<feature type="region of interest" description="Disordered" evidence="1">
    <location>
        <begin position="37"/>
        <end position="70"/>
    </location>
</feature>
<sequence>MTPPPITSTSLFCGFMKAPFAGFGVAGEAVAVRGLPLRFRSGNRDARPGPGPRRGPADARPGSAHRGGQR</sequence>
<evidence type="ECO:0000313" key="2">
    <source>
        <dbReference type="EMBL" id="GFD14100.1"/>
    </source>
</evidence>
<accession>A0A699TW63</accession>
<organism evidence="2">
    <name type="scientific">Tanacetum cinerariifolium</name>
    <name type="common">Dalmatian daisy</name>
    <name type="synonym">Chrysanthemum cinerariifolium</name>
    <dbReference type="NCBI Taxonomy" id="118510"/>
    <lineage>
        <taxon>Eukaryota</taxon>
        <taxon>Viridiplantae</taxon>
        <taxon>Streptophyta</taxon>
        <taxon>Embryophyta</taxon>
        <taxon>Tracheophyta</taxon>
        <taxon>Spermatophyta</taxon>
        <taxon>Magnoliopsida</taxon>
        <taxon>eudicotyledons</taxon>
        <taxon>Gunneridae</taxon>
        <taxon>Pentapetalae</taxon>
        <taxon>asterids</taxon>
        <taxon>campanulids</taxon>
        <taxon>Asterales</taxon>
        <taxon>Asteraceae</taxon>
        <taxon>Asteroideae</taxon>
        <taxon>Anthemideae</taxon>
        <taxon>Anthemidinae</taxon>
        <taxon>Tanacetum</taxon>
    </lineage>
</organism>
<protein>
    <submittedName>
        <fullName evidence="2">Uncharacterized protein</fullName>
    </submittedName>
</protein>